<name>A0A0W8I6K3_9MICO</name>
<evidence type="ECO:0000256" key="1">
    <source>
        <dbReference type="ARBA" id="ARBA00023450"/>
    </source>
</evidence>
<dbReference type="Gene3D" id="1.10.30.50">
    <property type="match status" value="1"/>
</dbReference>
<evidence type="ECO:0000313" key="4">
    <source>
        <dbReference type="EMBL" id="KUG54246.1"/>
    </source>
</evidence>
<feature type="domain" description="HNH nuclease" evidence="3">
    <location>
        <begin position="401"/>
        <end position="451"/>
    </location>
</feature>
<dbReference type="SMART" id="SM00507">
    <property type="entry name" value="HNHc"/>
    <property type="match status" value="1"/>
</dbReference>
<dbReference type="EMBL" id="LQBL01000027">
    <property type="protein sequence ID" value="KUG54246.1"/>
    <property type="molecule type" value="Genomic_DNA"/>
</dbReference>
<dbReference type="InterPro" id="IPR003615">
    <property type="entry name" value="HNH_nuc"/>
</dbReference>
<reference evidence="4 5" key="1">
    <citation type="submission" date="2015-12" db="EMBL/GenBank/DDBJ databases">
        <title>Serinicoccus chungangenesis strain CD08_5 genome sequencing and assembly.</title>
        <authorList>
            <person name="Chander A.M."/>
            <person name="Kaur G."/>
            <person name="Nair G.R."/>
            <person name="Dhawan D.K."/>
            <person name="Kochhar R.K."/>
            <person name="Mayilraj S."/>
            <person name="Bhadada S.K."/>
        </authorList>
    </citation>
    <scope>NUCLEOTIDE SEQUENCE [LARGE SCALE GENOMIC DNA]</scope>
    <source>
        <strain evidence="4 5">CD08_5</strain>
    </source>
</reference>
<proteinExistence type="inferred from homology"/>
<protein>
    <recommendedName>
        <fullName evidence="3">HNH nuclease domain-containing protein</fullName>
    </recommendedName>
</protein>
<dbReference type="GO" id="GO:0003676">
    <property type="term" value="F:nucleic acid binding"/>
    <property type="evidence" value="ECO:0007669"/>
    <property type="project" value="InterPro"/>
</dbReference>
<feature type="region of interest" description="Disordered" evidence="2">
    <location>
        <begin position="476"/>
        <end position="524"/>
    </location>
</feature>
<dbReference type="GO" id="GO:0004519">
    <property type="term" value="F:endonuclease activity"/>
    <property type="evidence" value="ECO:0007669"/>
    <property type="project" value="InterPro"/>
</dbReference>
<comment type="caution">
    <text evidence="4">The sequence shown here is derived from an EMBL/GenBank/DDBJ whole genome shotgun (WGS) entry which is preliminary data.</text>
</comment>
<dbReference type="InterPro" id="IPR003870">
    <property type="entry name" value="DUF222"/>
</dbReference>
<dbReference type="Pfam" id="PF02720">
    <property type="entry name" value="DUF222"/>
    <property type="match status" value="1"/>
</dbReference>
<evidence type="ECO:0000313" key="5">
    <source>
        <dbReference type="Proteomes" id="UP000054837"/>
    </source>
</evidence>
<keyword evidence="5" id="KW-1185">Reference proteome</keyword>
<dbReference type="CDD" id="cd00085">
    <property type="entry name" value="HNHc"/>
    <property type="match status" value="1"/>
</dbReference>
<feature type="compositionally biased region" description="Pro residues" evidence="2">
    <location>
        <begin position="254"/>
        <end position="267"/>
    </location>
</feature>
<comment type="similarity">
    <text evidence="1">Belongs to the Rv1128c/1148c/1588c/1702c/1945/3466 family.</text>
</comment>
<dbReference type="AlphaFoldDB" id="A0A0W8I6K3"/>
<accession>A0A0W8I6K3</accession>
<dbReference type="Proteomes" id="UP000054837">
    <property type="component" value="Unassembled WGS sequence"/>
</dbReference>
<dbReference type="STRING" id="767452.AVL62_03130"/>
<organism evidence="4 5">
    <name type="scientific">Serinicoccus chungangensis</name>
    <dbReference type="NCBI Taxonomy" id="767452"/>
    <lineage>
        <taxon>Bacteria</taxon>
        <taxon>Bacillati</taxon>
        <taxon>Actinomycetota</taxon>
        <taxon>Actinomycetes</taxon>
        <taxon>Micrococcales</taxon>
        <taxon>Ornithinimicrobiaceae</taxon>
        <taxon>Serinicoccus</taxon>
    </lineage>
</organism>
<feature type="region of interest" description="Disordered" evidence="2">
    <location>
        <begin position="308"/>
        <end position="365"/>
    </location>
</feature>
<dbReference type="Pfam" id="PF01844">
    <property type="entry name" value="HNH"/>
    <property type="match status" value="1"/>
</dbReference>
<feature type="compositionally biased region" description="Low complexity" evidence="2">
    <location>
        <begin position="308"/>
        <end position="319"/>
    </location>
</feature>
<gene>
    <name evidence="4" type="ORF">AVL62_03130</name>
</gene>
<feature type="compositionally biased region" description="Low complexity" evidence="2">
    <location>
        <begin position="496"/>
        <end position="524"/>
    </location>
</feature>
<sequence length="524" mass="54670">MEDLNRASAAAHAVLSDEFDRSQRQQQEADGVAAARLGSGVADDLALAGKVSPARSSNRLACSRALAREMPRTLAALTEGVIDAHQAEVVTRATTCLSTQDRRLVDEQLVGRLAGLSTRQLRATVTALVYELDPQAHVRRAARAAEDAYVSMRPAPDVMCVISAMLPAAQGVAVYAALKRHAELLRASGDERSQGRIMADTLYAKVTGRDPVSLPDIDLSLVMTDASLMGGDTVAAFLDGYGPLPAQAARDLLTPPPGRAVDPPAPTGPAETADVPDPATRGRSGDDVCPDGPRCPAWSCPLVHGASGASGASGGTAASPGRPTSPPVGAPGPGVGGPTSPPMRARGPGAHPSVGPGMHPTAPPDAADVAAARVFVRRLYADPLTGEVFARETRRRFFSEAQRALIVSRDRYCRTPWCGAPIRHVDHRVRHRDGGATSIHNGQGLCQRCNQGRERPRQTAVPPTLYLRPGAVLPRISSGTADGRLSTASTGARRPTVTAQVHHQTVTTRDRSGSAAGTAAPAPP</sequence>
<evidence type="ECO:0000259" key="3">
    <source>
        <dbReference type="SMART" id="SM00507"/>
    </source>
</evidence>
<evidence type="ECO:0000256" key="2">
    <source>
        <dbReference type="SAM" id="MobiDB-lite"/>
    </source>
</evidence>
<dbReference type="InterPro" id="IPR002711">
    <property type="entry name" value="HNH"/>
</dbReference>
<dbReference type="GO" id="GO:0008270">
    <property type="term" value="F:zinc ion binding"/>
    <property type="evidence" value="ECO:0007669"/>
    <property type="project" value="InterPro"/>
</dbReference>
<feature type="region of interest" description="Disordered" evidence="2">
    <location>
        <begin position="248"/>
        <end position="288"/>
    </location>
</feature>